<keyword evidence="2" id="KW-1185">Reference proteome</keyword>
<dbReference type="GeneID" id="9926566"/>
<sequence>MIPFKALKPTKFYWVGTQKVQFKDKIGQNTFLKVAIAEFTFPDGSKVEVATQPFTDELTFSAELPFELIFDNGTWKAPLREAI</sequence>
<proteinExistence type="predicted"/>
<reference evidence="1 2" key="1">
    <citation type="journal article" date="2010" name="Virol. J.">
        <title>Genomes of the T4-related bacteriophages as windows on microbial genome evolution.</title>
        <authorList>
            <person name="Petrov V.M."/>
            <person name="Ratnayaka S."/>
            <person name="Nolan J.M."/>
            <person name="Miller E.S."/>
            <person name="Karam J.D."/>
        </authorList>
    </citation>
    <scope>NUCLEOTIDE SEQUENCE [LARGE SCALE GENOMIC DNA]</scope>
</reference>
<evidence type="ECO:0000313" key="1">
    <source>
        <dbReference type="EMBL" id="ADG60032.1"/>
    </source>
</evidence>
<accession>E5EPR6</accession>
<protein>
    <submittedName>
        <fullName evidence="1">Uncharacterized protein</fullName>
    </submittedName>
</protein>
<organism evidence="1 2">
    <name type="scientific">Acinetobacter phage Acj9</name>
    <dbReference type="NCBI Taxonomy" id="760939"/>
    <lineage>
        <taxon>Viruses</taxon>
        <taxon>Duplodnaviria</taxon>
        <taxon>Heunggongvirae</taxon>
        <taxon>Uroviricota</taxon>
        <taxon>Caudoviricetes</taxon>
        <taxon>Pantevenvirales</taxon>
        <taxon>Straboviridae</taxon>
        <taxon>Twarogvirinae</taxon>
        <taxon>Acajnonavirus</taxon>
        <taxon>Acajnonavirus acj9</taxon>
    </lineage>
</organism>
<gene>
    <name evidence="1" type="ORF">Acj9p132</name>
</gene>
<dbReference type="Proteomes" id="UP000008731">
    <property type="component" value="Segment"/>
</dbReference>
<name>E5EPR6_9CAUD</name>
<dbReference type="OrthoDB" id="28485at10239"/>
<evidence type="ECO:0000313" key="2">
    <source>
        <dbReference type="Proteomes" id="UP000008731"/>
    </source>
</evidence>
<dbReference type="RefSeq" id="YP_004010269.1">
    <property type="nucleotide sequence ID" value="NC_014663.1"/>
</dbReference>
<dbReference type="EMBL" id="HM004124">
    <property type="protein sequence ID" value="ADG60032.1"/>
    <property type="molecule type" value="Genomic_DNA"/>
</dbReference>
<dbReference type="KEGG" id="vg:9926566"/>